<name>A0A1G4WF78_9MYCO</name>
<dbReference type="EMBL" id="FMUB01000006">
    <property type="protein sequence ID" value="SCX21750.1"/>
    <property type="molecule type" value="Genomic_DNA"/>
</dbReference>
<organism evidence="1 2">
    <name type="scientific">Mycolicibacterium fluoranthenivorans</name>
    <dbReference type="NCBI Taxonomy" id="258505"/>
    <lineage>
        <taxon>Bacteria</taxon>
        <taxon>Bacillati</taxon>
        <taxon>Actinomycetota</taxon>
        <taxon>Actinomycetes</taxon>
        <taxon>Mycobacteriales</taxon>
        <taxon>Mycobacteriaceae</taxon>
        <taxon>Mycolicibacterium</taxon>
    </lineage>
</organism>
<gene>
    <name evidence="1" type="ORF">SAMN02799620_03074</name>
</gene>
<dbReference type="Proteomes" id="UP000199707">
    <property type="component" value="Unassembled WGS sequence"/>
</dbReference>
<accession>A0A1G4WF78</accession>
<evidence type="ECO:0000313" key="1">
    <source>
        <dbReference type="EMBL" id="SCX21750.1"/>
    </source>
</evidence>
<dbReference type="AlphaFoldDB" id="A0A1G4WF78"/>
<sequence>MGLIPMPRTDLTDADVTSALGRAVSLIDLILDVLAEADPLGLRRRLDCVDIPGTKAWEAKDRAARIRWWVRRVGALDTVLVAFPGVFGVVADRLPVQDLLGFTNQAIVLCAVAREYGITDTQTRVRMLAAVLCAREVSDQAESEPAVQDPGWSAMSLPRKVWHLAGILNAIGAELGKRPHPKGVFRYLGMLPWLGAVADYFGEYGALMRAAAAGEAWITLHTNVVGSATGQ</sequence>
<proteinExistence type="predicted"/>
<reference evidence="2" key="1">
    <citation type="submission" date="2016-10" db="EMBL/GenBank/DDBJ databases">
        <authorList>
            <person name="Varghese N."/>
            <person name="Submissions S."/>
        </authorList>
    </citation>
    <scope>NUCLEOTIDE SEQUENCE [LARGE SCALE GENOMIC DNA]</scope>
    <source>
        <strain evidence="2">UNC267MFSha1.1M11</strain>
    </source>
</reference>
<evidence type="ECO:0000313" key="2">
    <source>
        <dbReference type="Proteomes" id="UP000199707"/>
    </source>
</evidence>
<dbReference type="RefSeq" id="WP_090358344.1">
    <property type="nucleotide sequence ID" value="NZ_FMUB01000006.1"/>
</dbReference>
<protein>
    <submittedName>
        <fullName evidence="1">Uncharacterized protein</fullName>
    </submittedName>
</protein>
<dbReference type="STRING" id="1502745.SAMN02799620_03074"/>